<evidence type="ECO:0000256" key="1">
    <source>
        <dbReference type="SAM" id="MobiDB-lite"/>
    </source>
</evidence>
<evidence type="ECO:0000313" key="2">
    <source>
        <dbReference type="EMBL" id="EBS7982873.1"/>
    </source>
</evidence>
<organism evidence="2">
    <name type="scientific">Salmonella enterica</name>
    <name type="common">Salmonella choleraesuis</name>
    <dbReference type="NCBI Taxonomy" id="28901"/>
    <lineage>
        <taxon>Bacteria</taxon>
        <taxon>Pseudomonadati</taxon>
        <taxon>Pseudomonadota</taxon>
        <taxon>Gammaproteobacteria</taxon>
        <taxon>Enterobacterales</taxon>
        <taxon>Enterobacteriaceae</taxon>
        <taxon>Salmonella</taxon>
    </lineage>
</organism>
<reference evidence="2" key="1">
    <citation type="submission" date="2018-07" db="EMBL/GenBank/DDBJ databases">
        <authorList>
            <consortium name="PulseNet: The National Subtyping Network for Foodborne Disease Surveillance"/>
            <person name="Tarr C.L."/>
            <person name="Trees E."/>
            <person name="Katz L.S."/>
            <person name="Carleton-Romer H.A."/>
            <person name="Stroika S."/>
            <person name="Kucerova Z."/>
            <person name="Roache K.F."/>
            <person name="Sabol A.L."/>
            <person name="Besser J."/>
            <person name="Gerner-Smidt P."/>
        </authorList>
    </citation>
    <scope>NUCLEOTIDE SEQUENCE</scope>
    <source>
        <strain evidence="2">PNUSAS015592</strain>
    </source>
</reference>
<feature type="region of interest" description="Disordered" evidence="1">
    <location>
        <begin position="1"/>
        <end position="60"/>
    </location>
</feature>
<sequence length="60" mass="6888">MDEKQVKRPVSPAGDGPEHFGLENLIHSPKRRKRSQGSRPPSVKQRGDASQPWYMYKPDE</sequence>
<proteinExistence type="predicted"/>
<dbReference type="AlphaFoldDB" id="A0A5V0Q915"/>
<comment type="caution">
    <text evidence="2">The sequence shown here is derived from an EMBL/GenBank/DDBJ whole genome shotgun (WGS) entry which is preliminary data.</text>
</comment>
<accession>A0A5V0Q915</accession>
<dbReference type="EMBL" id="AAGWQQ010000029">
    <property type="protein sequence ID" value="EBS7982873.1"/>
    <property type="molecule type" value="Genomic_DNA"/>
</dbReference>
<protein>
    <submittedName>
        <fullName evidence="2">Uncharacterized protein</fullName>
    </submittedName>
</protein>
<name>A0A5V0Q915_SALER</name>
<gene>
    <name evidence="2" type="ORF">CEJ09_13635</name>
</gene>